<organism evidence="1 2">
    <name type="scientific">Alcanivorax hongdengensis A-11-3</name>
    <dbReference type="NCBI Taxonomy" id="1177179"/>
    <lineage>
        <taxon>Bacteria</taxon>
        <taxon>Pseudomonadati</taxon>
        <taxon>Pseudomonadota</taxon>
        <taxon>Gammaproteobacteria</taxon>
        <taxon>Oceanospirillales</taxon>
        <taxon>Alcanivoracaceae</taxon>
        <taxon>Alcanivorax</taxon>
    </lineage>
</organism>
<dbReference type="OrthoDB" id="6076912at2"/>
<sequence length="262" mass="28785">MSVTMIWRRLRVVRVIILIAMLTAGVMPAQADLAGESLASLQMDAWRARMGFHLLSIRGNNPDDQAALDQLLSRGEQRIKALQASASTDAETRLVAQLQTGWQALSERARDNPLATLGYADYGAMSEMNTTTLTLDRLLKNTDLGTAGPYLDIYRLAVDMQKLASEYLALAAFPSAGLPTGTSLAPMDFAVAASDIDKRLAKLQLHYQENAGGRETLAFIQQRWAFIRGSVPKMNDQSAARIPYLFYRYSTQVADRVEALGA</sequence>
<protein>
    <submittedName>
        <fullName evidence="1">Uncharacterized protein</fullName>
    </submittedName>
</protein>
<keyword evidence="2" id="KW-1185">Reference proteome</keyword>
<evidence type="ECO:0000313" key="1">
    <source>
        <dbReference type="EMBL" id="EKF74090.1"/>
    </source>
</evidence>
<name>L0WE55_9GAMM</name>
<accession>L0WE55</accession>
<dbReference type="EMBL" id="AMRJ01000015">
    <property type="protein sequence ID" value="EKF74090.1"/>
    <property type="molecule type" value="Genomic_DNA"/>
</dbReference>
<dbReference type="AlphaFoldDB" id="L0WE55"/>
<evidence type="ECO:0000313" key="2">
    <source>
        <dbReference type="Proteomes" id="UP000010164"/>
    </source>
</evidence>
<dbReference type="RefSeq" id="WP_008929285.1">
    <property type="nucleotide sequence ID" value="NZ_AMRJ01000015.1"/>
</dbReference>
<comment type="caution">
    <text evidence="1">The sequence shown here is derived from an EMBL/GenBank/DDBJ whole genome shotgun (WGS) entry which is preliminary data.</text>
</comment>
<gene>
    <name evidence="1" type="ORF">A11A3_10541</name>
</gene>
<dbReference type="Proteomes" id="UP000010164">
    <property type="component" value="Unassembled WGS sequence"/>
</dbReference>
<proteinExistence type="predicted"/>
<dbReference type="PATRIC" id="fig|1177179.3.peg.2098"/>
<reference evidence="1 2" key="1">
    <citation type="journal article" date="2012" name="J. Bacteriol.">
        <title>Genome Sequence of the Alkane-Degrading Bacterium Alcanivorax hongdengensis Type Strain A-11-3.</title>
        <authorList>
            <person name="Lai Q."/>
            <person name="Shao Z."/>
        </authorList>
    </citation>
    <scope>NUCLEOTIDE SEQUENCE [LARGE SCALE GENOMIC DNA]</scope>
    <source>
        <strain evidence="1 2">A-11-3</strain>
    </source>
</reference>